<organism evidence="4 5">
    <name type="scientific">Adhaeribacter arboris</name>
    <dbReference type="NCBI Taxonomy" id="2072846"/>
    <lineage>
        <taxon>Bacteria</taxon>
        <taxon>Pseudomonadati</taxon>
        <taxon>Bacteroidota</taxon>
        <taxon>Cytophagia</taxon>
        <taxon>Cytophagales</taxon>
        <taxon>Hymenobacteraceae</taxon>
        <taxon>Adhaeribacter</taxon>
    </lineage>
</organism>
<gene>
    <name evidence="4" type="ORF">AHMF7605_16420</name>
</gene>
<dbReference type="PROSITE" id="PS51688">
    <property type="entry name" value="ICA"/>
    <property type="match status" value="1"/>
</dbReference>
<dbReference type="AlphaFoldDB" id="A0A2T2YHI8"/>
<dbReference type="Gene3D" id="1.10.10.10">
    <property type="entry name" value="Winged helix-like DNA-binding domain superfamily/Winged helix DNA-binding domain"/>
    <property type="match status" value="1"/>
</dbReference>
<protein>
    <recommendedName>
        <fullName evidence="3">Peptidase S74 domain-containing protein</fullName>
    </recommendedName>
</protein>
<dbReference type="RefSeq" id="WP_106931150.1">
    <property type="nucleotide sequence ID" value="NZ_PYFT01000001.1"/>
</dbReference>
<evidence type="ECO:0000256" key="1">
    <source>
        <dbReference type="SAM" id="Coils"/>
    </source>
</evidence>
<sequence length="423" mass="45101">MNTFRLLGSLLAATLLFTQPADAQVENFFIGQQAGANNITGNRNTFVGTFTGFSNRSGSDNAFFGHSSGFNNSTGSSNAFFGRSAGLSNFTGSSNTFVGSSAGRRSTSGIENTFIGSTAGENNFTGNGNSYFGFRAGILSSQTNLTNATAIGHRAIVSRSNALVLGSIAGKNGATSDVNVGIGVDAPTFQLHLSKNSAAKPGSSSWTVASDGRLKKDVQAFTDGLNVLLKVNPVKYYYNGKAQMPTEKEYVGVIAQEIKKVAPYMVDEFLYENTTGQEEKYLNYDASALTYILVNSVKEQQKIIQAMQAENQELKQQMGQIIAVVAKLPGHLTEVNGSTARLWQNAPNPTDRTTVIKYWVPSSATFAAITLFNSNGQQVSSYHLKTGEGEITLPTGTLAAGTYVYALLVDGVQIESKKLVVLK</sequence>
<dbReference type="InterPro" id="IPR026444">
    <property type="entry name" value="Secre_tail"/>
</dbReference>
<keyword evidence="5" id="KW-1185">Reference proteome</keyword>
<dbReference type="NCBIfam" id="TIGR04183">
    <property type="entry name" value="Por_Secre_tail"/>
    <property type="match status" value="1"/>
</dbReference>
<dbReference type="InterPro" id="IPR036388">
    <property type="entry name" value="WH-like_DNA-bd_sf"/>
</dbReference>
<evidence type="ECO:0000313" key="5">
    <source>
        <dbReference type="Proteomes" id="UP000240357"/>
    </source>
</evidence>
<comment type="caution">
    <text evidence="4">The sequence shown here is derived from an EMBL/GenBank/DDBJ whole genome shotgun (WGS) entry which is preliminary data.</text>
</comment>
<feature type="domain" description="Peptidase S74" evidence="3">
    <location>
        <begin position="210"/>
        <end position="311"/>
    </location>
</feature>
<evidence type="ECO:0000259" key="3">
    <source>
        <dbReference type="PROSITE" id="PS51688"/>
    </source>
</evidence>
<reference evidence="4 5" key="1">
    <citation type="submission" date="2018-03" db="EMBL/GenBank/DDBJ databases">
        <title>Adhaeribacter sp. HMF7605 Genome sequencing and assembly.</title>
        <authorList>
            <person name="Kang H."/>
            <person name="Kang J."/>
            <person name="Cha I."/>
            <person name="Kim H."/>
            <person name="Joh K."/>
        </authorList>
    </citation>
    <scope>NUCLEOTIDE SEQUENCE [LARGE SCALE GENOMIC DNA]</scope>
    <source>
        <strain evidence="4 5">HMF7605</strain>
    </source>
</reference>
<keyword evidence="1" id="KW-0175">Coiled coil</keyword>
<evidence type="ECO:0000313" key="4">
    <source>
        <dbReference type="EMBL" id="PSR54974.1"/>
    </source>
</evidence>
<accession>A0A2T2YHI8</accession>
<dbReference type="InterPro" id="IPR030392">
    <property type="entry name" value="S74_ICA"/>
</dbReference>
<name>A0A2T2YHI8_9BACT</name>
<dbReference type="Proteomes" id="UP000240357">
    <property type="component" value="Unassembled WGS sequence"/>
</dbReference>
<keyword evidence="2" id="KW-0732">Signal</keyword>
<feature type="chain" id="PRO_5015493472" description="Peptidase S74 domain-containing protein" evidence="2">
    <location>
        <begin position="24"/>
        <end position="423"/>
    </location>
</feature>
<feature type="coiled-coil region" evidence="1">
    <location>
        <begin position="297"/>
        <end position="324"/>
    </location>
</feature>
<evidence type="ECO:0000256" key="2">
    <source>
        <dbReference type="SAM" id="SignalP"/>
    </source>
</evidence>
<dbReference type="Pfam" id="PF13884">
    <property type="entry name" value="Peptidase_S74"/>
    <property type="match status" value="1"/>
</dbReference>
<dbReference type="OrthoDB" id="6064917at2"/>
<feature type="signal peptide" evidence="2">
    <location>
        <begin position="1"/>
        <end position="23"/>
    </location>
</feature>
<dbReference type="EMBL" id="PYFT01000001">
    <property type="protein sequence ID" value="PSR54974.1"/>
    <property type="molecule type" value="Genomic_DNA"/>
</dbReference>
<proteinExistence type="predicted"/>